<name>A0A1W6LBA9_9BURK</name>
<sequence>MTSPDPRPAPLDLNLLHIVLALHEERSVSRAAERLGMSQSTLSGALAKLRASLNDPLFIRAGGEMRATDKALALLGPIQSMLATVRDDILAEGEFSPAGQTGTITVALSDAGEVVFLPRLLEAVRAEAPGLAIRSEDIPHEELEAALESARVDLAIGYFPDLARANIVQQLLMRHHDVCLLRADHPMAVGDTLTRAQFLELEHAVVRPRGRSQEIFEQHLKQQRIERKVVLTTPHFMSIPAIIARSDLVATVPHAIGLVYGRPEHGLKAVRAPFQPAPTELRQHWHRKFNKSPRTLWLRRIVAGLFNEAQDEWKEGWVAT</sequence>
<comment type="similarity">
    <text evidence="1">Belongs to the LysR transcriptional regulatory family.</text>
</comment>
<dbReference type="SUPFAM" id="SSF46785">
    <property type="entry name" value="Winged helix' DNA-binding domain"/>
    <property type="match status" value="1"/>
</dbReference>
<dbReference type="PROSITE" id="PS50931">
    <property type="entry name" value="HTH_LYSR"/>
    <property type="match status" value="1"/>
</dbReference>
<protein>
    <submittedName>
        <fullName evidence="5">Uncharacterized protein</fullName>
    </submittedName>
</protein>
<dbReference type="KEGG" id="rgu:A4W93_17600"/>
<dbReference type="PRINTS" id="PR00039">
    <property type="entry name" value="HTHLYSR"/>
</dbReference>
<keyword evidence="6" id="KW-1185">Reference proteome</keyword>
<dbReference type="InterPro" id="IPR005119">
    <property type="entry name" value="LysR_subst-bd"/>
</dbReference>
<organism evidence="5 6">
    <name type="scientific">Piscinibacter gummiphilus</name>
    <dbReference type="NCBI Taxonomy" id="946333"/>
    <lineage>
        <taxon>Bacteria</taxon>
        <taxon>Pseudomonadati</taxon>
        <taxon>Pseudomonadota</taxon>
        <taxon>Betaproteobacteria</taxon>
        <taxon>Burkholderiales</taxon>
        <taxon>Sphaerotilaceae</taxon>
        <taxon>Piscinibacter</taxon>
    </lineage>
</organism>
<evidence type="ECO:0000256" key="2">
    <source>
        <dbReference type="ARBA" id="ARBA00023015"/>
    </source>
</evidence>
<dbReference type="InterPro" id="IPR036388">
    <property type="entry name" value="WH-like_DNA-bd_sf"/>
</dbReference>
<dbReference type="AlphaFoldDB" id="A0A1W6LBA9"/>
<dbReference type="Pfam" id="PF03466">
    <property type="entry name" value="LysR_substrate"/>
    <property type="match status" value="1"/>
</dbReference>
<dbReference type="EMBL" id="CP015118">
    <property type="protein sequence ID" value="ARN21565.1"/>
    <property type="molecule type" value="Genomic_DNA"/>
</dbReference>
<keyword evidence="2" id="KW-0805">Transcription regulation</keyword>
<dbReference type="STRING" id="946333.A4W93_17600"/>
<accession>A0A1W6LBA9</accession>
<dbReference type="Gene3D" id="1.10.10.10">
    <property type="entry name" value="Winged helix-like DNA-binding domain superfamily/Winged helix DNA-binding domain"/>
    <property type="match status" value="1"/>
</dbReference>
<dbReference type="Proteomes" id="UP000193427">
    <property type="component" value="Chromosome"/>
</dbReference>
<evidence type="ECO:0000313" key="6">
    <source>
        <dbReference type="Proteomes" id="UP000193427"/>
    </source>
</evidence>
<dbReference type="Pfam" id="PF00126">
    <property type="entry name" value="HTH_1"/>
    <property type="match status" value="1"/>
</dbReference>
<dbReference type="PANTHER" id="PTHR30118:SF15">
    <property type="entry name" value="TRANSCRIPTIONAL REGULATORY PROTEIN"/>
    <property type="match status" value="1"/>
</dbReference>
<dbReference type="InterPro" id="IPR036390">
    <property type="entry name" value="WH_DNA-bd_sf"/>
</dbReference>
<dbReference type="RefSeq" id="WP_237357564.1">
    <property type="nucleotide sequence ID" value="NZ_BSPR01000019.1"/>
</dbReference>
<evidence type="ECO:0000313" key="5">
    <source>
        <dbReference type="EMBL" id="ARN21565.1"/>
    </source>
</evidence>
<dbReference type="SUPFAM" id="SSF53850">
    <property type="entry name" value="Periplasmic binding protein-like II"/>
    <property type="match status" value="1"/>
</dbReference>
<evidence type="ECO:0000256" key="1">
    <source>
        <dbReference type="ARBA" id="ARBA00009437"/>
    </source>
</evidence>
<keyword evidence="4" id="KW-0804">Transcription</keyword>
<dbReference type="InterPro" id="IPR000847">
    <property type="entry name" value="LysR_HTH_N"/>
</dbReference>
<dbReference type="Gene3D" id="3.40.190.10">
    <property type="entry name" value="Periplasmic binding protein-like II"/>
    <property type="match status" value="2"/>
</dbReference>
<proteinExistence type="inferred from homology"/>
<dbReference type="CDD" id="cd08459">
    <property type="entry name" value="PBP2_DntR_NahR_LinR_like"/>
    <property type="match status" value="1"/>
</dbReference>
<reference evidence="5 6" key="1">
    <citation type="submission" date="2016-04" db="EMBL/GenBank/DDBJ databases">
        <title>Complete genome sequence of natural rubber-degrading, novel Gram-negative bacterium, Rhizobacter gummiphilus strain NS21.</title>
        <authorList>
            <person name="Tabata M."/>
            <person name="Kasai D."/>
            <person name="Fukuda M."/>
        </authorList>
    </citation>
    <scope>NUCLEOTIDE SEQUENCE [LARGE SCALE GENOMIC DNA]</scope>
    <source>
        <strain evidence="5 6">NS21</strain>
    </source>
</reference>
<dbReference type="PANTHER" id="PTHR30118">
    <property type="entry name" value="HTH-TYPE TRANSCRIPTIONAL REGULATOR LEUO-RELATED"/>
    <property type="match status" value="1"/>
</dbReference>
<keyword evidence="3" id="KW-0238">DNA-binding</keyword>
<evidence type="ECO:0000256" key="4">
    <source>
        <dbReference type="ARBA" id="ARBA00023163"/>
    </source>
</evidence>
<dbReference type="GO" id="GO:0003677">
    <property type="term" value="F:DNA binding"/>
    <property type="evidence" value="ECO:0007669"/>
    <property type="project" value="UniProtKB-KW"/>
</dbReference>
<evidence type="ECO:0000256" key="3">
    <source>
        <dbReference type="ARBA" id="ARBA00023125"/>
    </source>
</evidence>
<dbReference type="InterPro" id="IPR050389">
    <property type="entry name" value="LysR-type_TF"/>
</dbReference>
<dbReference type="GO" id="GO:0003700">
    <property type="term" value="F:DNA-binding transcription factor activity"/>
    <property type="evidence" value="ECO:0007669"/>
    <property type="project" value="InterPro"/>
</dbReference>
<gene>
    <name evidence="5" type="ORF">A4W93_17600</name>
</gene>